<comment type="caution">
    <text evidence="4">The sequence shown here is derived from an EMBL/GenBank/DDBJ whole genome shotgun (WGS) entry which is preliminary data.</text>
</comment>
<dbReference type="EMBL" id="JAVDSJ010000005">
    <property type="protein sequence ID" value="MDR6585510.1"/>
    <property type="molecule type" value="Genomic_DNA"/>
</dbReference>
<sequence length="140" mass="15288">MKWGTFVGKTDDGRIVLLVDDNREVRDLFSKILSIEGYAVIQAGNGIEALDLMKRYSVDVVLTDFQMPEMNGLEFAVQVKSNDRTRHTPLVLLSATSMMNSGAALTAFSALLRKPCPLEDVILTLSRVQTPDATGSVIVG</sequence>
<accession>A0ABU1PIA8</accession>
<proteinExistence type="predicted"/>
<dbReference type="CDD" id="cd00156">
    <property type="entry name" value="REC"/>
    <property type="match status" value="1"/>
</dbReference>
<dbReference type="PANTHER" id="PTHR44591:SF3">
    <property type="entry name" value="RESPONSE REGULATORY DOMAIN-CONTAINING PROTEIN"/>
    <property type="match status" value="1"/>
</dbReference>
<feature type="modified residue" description="4-aspartylphosphate" evidence="2">
    <location>
        <position position="64"/>
    </location>
</feature>
<evidence type="ECO:0000313" key="4">
    <source>
        <dbReference type="EMBL" id="MDR6585510.1"/>
    </source>
</evidence>
<keyword evidence="5" id="KW-1185">Reference proteome</keyword>
<dbReference type="SUPFAM" id="SSF52172">
    <property type="entry name" value="CheY-like"/>
    <property type="match status" value="1"/>
</dbReference>
<dbReference type="PANTHER" id="PTHR44591">
    <property type="entry name" value="STRESS RESPONSE REGULATOR PROTEIN 1"/>
    <property type="match status" value="1"/>
</dbReference>
<evidence type="ECO:0000313" key="5">
    <source>
        <dbReference type="Proteomes" id="UP001260715"/>
    </source>
</evidence>
<dbReference type="Proteomes" id="UP001260715">
    <property type="component" value="Unassembled WGS sequence"/>
</dbReference>
<protein>
    <submittedName>
        <fullName evidence="4">CheY-like chemotaxis protein</fullName>
    </submittedName>
</protein>
<dbReference type="SMART" id="SM00448">
    <property type="entry name" value="REC"/>
    <property type="match status" value="1"/>
</dbReference>
<dbReference type="InterPro" id="IPR050595">
    <property type="entry name" value="Bact_response_regulator"/>
</dbReference>
<keyword evidence="1 2" id="KW-0597">Phosphoprotein</keyword>
<gene>
    <name evidence="4" type="ORF">J2W50_003728</name>
</gene>
<dbReference type="Pfam" id="PF00072">
    <property type="entry name" value="Response_reg"/>
    <property type="match status" value="1"/>
</dbReference>
<feature type="domain" description="Response regulatory" evidence="3">
    <location>
        <begin position="15"/>
        <end position="129"/>
    </location>
</feature>
<dbReference type="InterPro" id="IPR011006">
    <property type="entry name" value="CheY-like_superfamily"/>
</dbReference>
<dbReference type="Gene3D" id="3.40.50.2300">
    <property type="match status" value="1"/>
</dbReference>
<organism evidence="4 5">
    <name type="scientific">Herbaspirillum frisingense</name>
    <dbReference type="NCBI Taxonomy" id="92645"/>
    <lineage>
        <taxon>Bacteria</taxon>
        <taxon>Pseudomonadati</taxon>
        <taxon>Pseudomonadota</taxon>
        <taxon>Betaproteobacteria</taxon>
        <taxon>Burkholderiales</taxon>
        <taxon>Oxalobacteraceae</taxon>
        <taxon>Herbaspirillum</taxon>
    </lineage>
</organism>
<reference evidence="4 5" key="1">
    <citation type="submission" date="2023-07" db="EMBL/GenBank/DDBJ databases">
        <title>Sorghum-associated microbial communities from plants grown in Nebraska, USA.</title>
        <authorList>
            <person name="Schachtman D."/>
        </authorList>
    </citation>
    <scope>NUCLEOTIDE SEQUENCE [LARGE SCALE GENOMIC DNA]</scope>
    <source>
        <strain evidence="4 5">596</strain>
    </source>
</reference>
<evidence type="ECO:0000256" key="1">
    <source>
        <dbReference type="ARBA" id="ARBA00022553"/>
    </source>
</evidence>
<dbReference type="PROSITE" id="PS50110">
    <property type="entry name" value="RESPONSE_REGULATORY"/>
    <property type="match status" value="1"/>
</dbReference>
<name>A0ABU1PIA8_9BURK</name>
<dbReference type="RefSeq" id="WP_310011311.1">
    <property type="nucleotide sequence ID" value="NZ_JAVDSJ010000005.1"/>
</dbReference>
<evidence type="ECO:0000256" key="2">
    <source>
        <dbReference type="PROSITE-ProRule" id="PRU00169"/>
    </source>
</evidence>
<evidence type="ECO:0000259" key="3">
    <source>
        <dbReference type="PROSITE" id="PS50110"/>
    </source>
</evidence>
<dbReference type="InterPro" id="IPR001789">
    <property type="entry name" value="Sig_transdc_resp-reg_receiver"/>
</dbReference>